<feature type="domain" description="Inosine monophosphate cyclohydrolase-like" evidence="1">
    <location>
        <begin position="14"/>
        <end position="209"/>
    </location>
</feature>
<evidence type="ECO:0000313" key="3">
    <source>
        <dbReference type="Proteomes" id="UP000229600"/>
    </source>
</evidence>
<name>A0A2H0N3X3_9BACT</name>
<accession>A0A2H0N3X3</accession>
<dbReference type="EMBL" id="PCWN01000011">
    <property type="protein sequence ID" value="PIR03590.1"/>
    <property type="molecule type" value="Genomic_DNA"/>
</dbReference>
<dbReference type="GO" id="GO:0006188">
    <property type="term" value="P:IMP biosynthetic process"/>
    <property type="evidence" value="ECO:0007669"/>
    <property type="project" value="InterPro"/>
</dbReference>
<dbReference type="AlphaFoldDB" id="A0A2H0N3X3"/>
<dbReference type="GO" id="GO:0003937">
    <property type="term" value="F:IMP cyclohydrolase activity"/>
    <property type="evidence" value="ECO:0007669"/>
    <property type="project" value="InterPro"/>
</dbReference>
<dbReference type="SUPFAM" id="SSF75569">
    <property type="entry name" value="Archaeal IMP cyclohydrolase PurO"/>
    <property type="match status" value="1"/>
</dbReference>
<dbReference type="Pfam" id="PF07826">
    <property type="entry name" value="IMP_cyclohyd"/>
    <property type="match status" value="1"/>
</dbReference>
<sequence>MNEKLGNVSKKMEYPGRFIMLGKMGGKYWTVYGVTARSESSKAKRYIWDEKKNQVCVEPTDKAIMSEGDLSLLDYIAVKVFENGLIVGNGQQVNRQEKIEGESALSYLEQALSLETYEPDKYCTPRITGCFLKSEGIWTAALHSITSDPNGETLHNGYPIPLEENIFYFLSTYAGPNVRPTPSFCEKPLHIDIKDGTLQEIVFDIFNTWSPKENQEDLRVSVVGFSFCENTENRDYFIKNMF</sequence>
<dbReference type="InterPro" id="IPR036795">
    <property type="entry name" value="IMP_cyclohydrolase-like_sf"/>
</dbReference>
<comment type="caution">
    <text evidence="2">The sequence shown here is derived from an EMBL/GenBank/DDBJ whole genome shotgun (WGS) entry which is preliminary data.</text>
</comment>
<evidence type="ECO:0000259" key="1">
    <source>
        <dbReference type="Pfam" id="PF07826"/>
    </source>
</evidence>
<organism evidence="2 3">
    <name type="scientific">Candidatus Magasanikbacteria bacterium CG11_big_fil_rev_8_21_14_0_20_39_34</name>
    <dbReference type="NCBI Taxonomy" id="1974653"/>
    <lineage>
        <taxon>Bacteria</taxon>
        <taxon>Candidatus Magasanikiibacteriota</taxon>
    </lineage>
</organism>
<dbReference type="InterPro" id="IPR020600">
    <property type="entry name" value="IMP_cyclohydrolase-like"/>
</dbReference>
<proteinExistence type="predicted"/>
<dbReference type="Proteomes" id="UP000229600">
    <property type="component" value="Unassembled WGS sequence"/>
</dbReference>
<reference evidence="2 3" key="1">
    <citation type="submission" date="2017-09" db="EMBL/GenBank/DDBJ databases">
        <title>Depth-based differentiation of microbial function through sediment-hosted aquifers and enrichment of novel symbionts in the deep terrestrial subsurface.</title>
        <authorList>
            <person name="Probst A.J."/>
            <person name="Ladd B."/>
            <person name="Jarett J.K."/>
            <person name="Geller-Mcgrath D.E."/>
            <person name="Sieber C.M."/>
            <person name="Emerson J.B."/>
            <person name="Anantharaman K."/>
            <person name="Thomas B.C."/>
            <person name="Malmstrom R."/>
            <person name="Stieglmeier M."/>
            <person name="Klingl A."/>
            <person name="Woyke T."/>
            <person name="Ryan C.M."/>
            <person name="Banfield J.F."/>
        </authorList>
    </citation>
    <scope>NUCLEOTIDE SEQUENCE [LARGE SCALE GENOMIC DNA]</scope>
    <source>
        <strain evidence="2">CG11_big_fil_rev_8_21_14_0_20_39_34</strain>
    </source>
</reference>
<protein>
    <recommendedName>
        <fullName evidence="1">Inosine monophosphate cyclohydrolase-like domain-containing protein</fullName>
    </recommendedName>
</protein>
<dbReference type="Gene3D" id="3.60.20.20">
    <property type="entry name" value="Inosine monophosphate cyclohydrolase-like"/>
    <property type="match status" value="1"/>
</dbReference>
<gene>
    <name evidence="2" type="ORF">COV59_05370</name>
</gene>
<evidence type="ECO:0000313" key="2">
    <source>
        <dbReference type="EMBL" id="PIR03590.1"/>
    </source>
</evidence>